<gene>
    <name evidence="6" type="ORF">WH159_01800</name>
</gene>
<keyword evidence="4" id="KW-1133">Transmembrane helix</keyword>
<organism evidence="6 7">
    <name type="scientific">Sphingomonas molluscorum</name>
    <dbReference type="NCBI Taxonomy" id="418184"/>
    <lineage>
        <taxon>Bacteria</taxon>
        <taxon>Pseudomonadati</taxon>
        <taxon>Pseudomonadota</taxon>
        <taxon>Alphaproteobacteria</taxon>
        <taxon>Sphingomonadales</taxon>
        <taxon>Sphingomonadaceae</taxon>
        <taxon>Sphingomonas</taxon>
    </lineage>
</organism>
<evidence type="ECO:0000256" key="1">
    <source>
        <dbReference type="ARBA" id="ARBA00005189"/>
    </source>
</evidence>
<name>A0ABU8Q0K6_9SPHN</name>
<dbReference type="SMART" id="SM00563">
    <property type="entry name" value="PlsC"/>
    <property type="match status" value="1"/>
</dbReference>
<protein>
    <submittedName>
        <fullName evidence="6">Lysophospholipid acyltransferase family protein</fullName>
    </submittedName>
</protein>
<accession>A0ABU8Q0K6</accession>
<comment type="pathway">
    <text evidence="1">Lipid metabolism.</text>
</comment>
<keyword evidence="7" id="KW-1185">Reference proteome</keyword>
<keyword evidence="4" id="KW-0812">Transmembrane</keyword>
<dbReference type="CDD" id="cd07989">
    <property type="entry name" value="LPLAT_AGPAT-like"/>
    <property type="match status" value="1"/>
</dbReference>
<dbReference type="SUPFAM" id="SSF69593">
    <property type="entry name" value="Glycerol-3-phosphate (1)-acyltransferase"/>
    <property type="match status" value="1"/>
</dbReference>
<keyword evidence="2" id="KW-0808">Transferase</keyword>
<evidence type="ECO:0000256" key="4">
    <source>
        <dbReference type="SAM" id="Phobius"/>
    </source>
</evidence>
<evidence type="ECO:0000256" key="2">
    <source>
        <dbReference type="ARBA" id="ARBA00022679"/>
    </source>
</evidence>
<dbReference type="PANTHER" id="PTHR10434:SF40">
    <property type="entry name" value="1-ACYL-SN-GLYCEROL-3-PHOSPHATE ACYLTRANSFERASE"/>
    <property type="match status" value="1"/>
</dbReference>
<dbReference type="Proteomes" id="UP001380365">
    <property type="component" value="Unassembled WGS sequence"/>
</dbReference>
<sequence>MIAWLRTLAFNFVFYALTIAIVLAAPLVALAGPQALRRHAEGWARAQGALARWLLDIHVRIEGEIPQGPFLFAAKHQAMFETLELAWRIGAPVIVMKRELTQIPFWGRAAQRYGSIGIDRAGGADALRAMLREAKEARRAGRAVLIFPEGTRVLPGETPPLRSGFAGLYKALAMPVVPVALDSGPLWPRKGVKHAGIITLRFGTPIPAGLSRAEIEARVHAGINALEPAFSAD</sequence>
<dbReference type="InterPro" id="IPR002123">
    <property type="entry name" value="Plipid/glycerol_acylTrfase"/>
</dbReference>
<keyword evidence="3 6" id="KW-0012">Acyltransferase</keyword>
<dbReference type="EMBL" id="JBBGZA010000001">
    <property type="protein sequence ID" value="MEJ5093281.1"/>
    <property type="molecule type" value="Genomic_DNA"/>
</dbReference>
<evidence type="ECO:0000256" key="3">
    <source>
        <dbReference type="ARBA" id="ARBA00023315"/>
    </source>
</evidence>
<dbReference type="RefSeq" id="WP_239555249.1">
    <property type="nucleotide sequence ID" value="NZ_JBBGZA010000001.1"/>
</dbReference>
<comment type="caution">
    <text evidence="6">The sequence shown here is derived from an EMBL/GenBank/DDBJ whole genome shotgun (WGS) entry which is preliminary data.</text>
</comment>
<feature type="transmembrane region" description="Helical" evidence="4">
    <location>
        <begin position="12"/>
        <end position="31"/>
    </location>
</feature>
<proteinExistence type="predicted"/>
<evidence type="ECO:0000313" key="6">
    <source>
        <dbReference type="EMBL" id="MEJ5093281.1"/>
    </source>
</evidence>
<feature type="domain" description="Phospholipid/glycerol acyltransferase" evidence="5">
    <location>
        <begin position="70"/>
        <end position="184"/>
    </location>
</feature>
<dbReference type="Pfam" id="PF01553">
    <property type="entry name" value="Acyltransferase"/>
    <property type="match status" value="1"/>
</dbReference>
<dbReference type="PANTHER" id="PTHR10434">
    <property type="entry name" value="1-ACYL-SN-GLYCEROL-3-PHOSPHATE ACYLTRANSFERASE"/>
    <property type="match status" value="1"/>
</dbReference>
<keyword evidence="4" id="KW-0472">Membrane</keyword>
<evidence type="ECO:0000313" key="7">
    <source>
        <dbReference type="Proteomes" id="UP001380365"/>
    </source>
</evidence>
<reference evidence="6 7" key="1">
    <citation type="submission" date="2023-12" db="EMBL/GenBank/DDBJ databases">
        <title>Gut-associated functions are favored during microbiome assembly across C. elegans life.</title>
        <authorList>
            <person name="Zimmermann J."/>
        </authorList>
    </citation>
    <scope>NUCLEOTIDE SEQUENCE [LARGE SCALE GENOMIC DNA]</scope>
    <source>
        <strain evidence="6 7">JUb134</strain>
    </source>
</reference>
<evidence type="ECO:0000259" key="5">
    <source>
        <dbReference type="SMART" id="SM00563"/>
    </source>
</evidence>
<dbReference type="GO" id="GO:0016746">
    <property type="term" value="F:acyltransferase activity"/>
    <property type="evidence" value="ECO:0007669"/>
    <property type="project" value="UniProtKB-KW"/>
</dbReference>